<sequence length="115" mass="12334">MKLGPSDVVCRHFRAVSSPHLVSETDACDSLAGDATTLPSTGRQAVPSLEDACHALRYAWVWGNVPQCAYTGGIHASVGYSSWNVIVGVMSVHTRKCIDRTGQLCFGPAVWKSDN</sequence>
<comment type="caution">
    <text evidence="1">The sequence shown here is derived from an EMBL/GenBank/DDBJ whole genome shotgun (WGS) entry which is preliminary data.</text>
</comment>
<evidence type="ECO:0000313" key="1">
    <source>
        <dbReference type="EMBL" id="KAK7502395.1"/>
    </source>
</evidence>
<keyword evidence="2" id="KW-1185">Reference proteome</keyword>
<dbReference type="AlphaFoldDB" id="A0ABD0LSX8"/>
<protein>
    <submittedName>
        <fullName evidence="1">Uncharacterized protein</fullName>
    </submittedName>
</protein>
<organism evidence="1 2">
    <name type="scientific">Batillaria attramentaria</name>
    <dbReference type="NCBI Taxonomy" id="370345"/>
    <lineage>
        <taxon>Eukaryota</taxon>
        <taxon>Metazoa</taxon>
        <taxon>Spiralia</taxon>
        <taxon>Lophotrochozoa</taxon>
        <taxon>Mollusca</taxon>
        <taxon>Gastropoda</taxon>
        <taxon>Caenogastropoda</taxon>
        <taxon>Sorbeoconcha</taxon>
        <taxon>Cerithioidea</taxon>
        <taxon>Batillariidae</taxon>
        <taxon>Batillaria</taxon>
    </lineage>
</organism>
<gene>
    <name evidence="1" type="ORF">BaRGS_00006348</name>
</gene>
<evidence type="ECO:0000313" key="2">
    <source>
        <dbReference type="Proteomes" id="UP001519460"/>
    </source>
</evidence>
<accession>A0ABD0LSX8</accession>
<dbReference type="Proteomes" id="UP001519460">
    <property type="component" value="Unassembled WGS sequence"/>
</dbReference>
<proteinExistence type="predicted"/>
<dbReference type="EMBL" id="JACVVK020000026">
    <property type="protein sequence ID" value="KAK7502395.1"/>
    <property type="molecule type" value="Genomic_DNA"/>
</dbReference>
<reference evidence="1 2" key="1">
    <citation type="journal article" date="2023" name="Sci. Data">
        <title>Genome assembly of the Korean intertidal mud-creeper Batillaria attramentaria.</title>
        <authorList>
            <person name="Patra A.K."/>
            <person name="Ho P.T."/>
            <person name="Jun S."/>
            <person name="Lee S.J."/>
            <person name="Kim Y."/>
            <person name="Won Y.J."/>
        </authorList>
    </citation>
    <scope>NUCLEOTIDE SEQUENCE [LARGE SCALE GENOMIC DNA]</scope>
    <source>
        <strain evidence="1">Wonlab-2016</strain>
    </source>
</reference>
<name>A0ABD0LSX8_9CAEN</name>